<dbReference type="AlphaFoldDB" id="J9FHW6"/>
<name>J9FHW6_WUCBA</name>
<accession>J9FHW6</accession>
<protein>
    <submittedName>
        <fullName evidence="1">Uncharacterized protein</fullName>
    </submittedName>
</protein>
<reference evidence="2" key="1">
    <citation type="submission" date="2012-08" db="EMBL/GenBank/DDBJ databases">
        <title>The Genome Sequence of Wuchereria bancrofti.</title>
        <authorList>
            <person name="Nutman T.B."/>
            <person name="Fink D.L."/>
            <person name="Russ C."/>
            <person name="Young S."/>
            <person name="Zeng Q."/>
            <person name="Koehrsen M."/>
            <person name="Alvarado L."/>
            <person name="Berlin A."/>
            <person name="Chapman S.B."/>
            <person name="Chen Z."/>
            <person name="Freedman E."/>
            <person name="Gellesch M."/>
            <person name="Goldberg J."/>
            <person name="Griggs A."/>
            <person name="Gujja S."/>
            <person name="Heilman E.R."/>
            <person name="Heiman D."/>
            <person name="Hepburn T."/>
            <person name="Howarth C."/>
            <person name="Jen D."/>
            <person name="Larson L."/>
            <person name="Lewis B."/>
            <person name="Mehta T."/>
            <person name="Park D."/>
            <person name="Pearson M."/>
            <person name="Roberts A."/>
            <person name="Saif S."/>
            <person name="Shea T."/>
            <person name="Shenoy N."/>
            <person name="Sisk P."/>
            <person name="Stolte C."/>
            <person name="Sykes S."/>
            <person name="Walk T."/>
            <person name="White J."/>
            <person name="Yandava C."/>
            <person name="Haas B."/>
            <person name="Henn M.R."/>
            <person name="Nusbaum C."/>
            <person name="Birren B."/>
        </authorList>
    </citation>
    <scope>NUCLEOTIDE SEQUENCE [LARGE SCALE GENOMIC DNA]</scope>
    <source>
        <strain evidence="2">NA</strain>
    </source>
</reference>
<dbReference type="EMBL" id="ADBV01000552">
    <property type="protein sequence ID" value="EJW86934.1"/>
    <property type="molecule type" value="Genomic_DNA"/>
</dbReference>
<sequence>MNSRDNEELYEVNMERSSRIPLKLKNWRSFTILRCCSVHLQMNHYTHLWLDEKEGRESASRREERVLMFTYARTVRAGEARDVLMFTYARTMRAGEARDVLMFTYTRALGS</sequence>
<dbReference type="Proteomes" id="UP000004810">
    <property type="component" value="Unassembled WGS sequence"/>
</dbReference>
<evidence type="ECO:0000313" key="1">
    <source>
        <dbReference type="EMBL" id="EJW86934.1"/>
    </source>
</evidence>
<gene>
    <name evidence="1" type="ORF">WUBG_02153</name>
</gene>
<comment type="caution">
    <text evidence="1">The sequence shown here is derived from an EMBL/GenBank/DDBJ whole genome shotgun (WGS) entry which is preliminary data.</text>
</comment>
<organism evidence="1 2">
    <name type="scientific">Wuchereria bancrofti</name>
    <dbReference type="NCBI Taxonomy" id="6293"/>
    <lineage>
        <taxon>Eukaryota</taxon>
        <taxon>Metazoa</taxon>
        <taxon>Ecdysozoa</taxon>
        <taxon>Nematoda</taxon>
        <taxon>Chromadorea</taxon>
        <taxon>Rhabditida</taxon>
        <taxon>Spirurina</taxon>
        <taxon>Spiruromorpha</taxon>
        <taxon>Filarioidea</taxon>
        <taxon>Onchocercidae</taxon>
        <taxon>Wuchereria</taxon>
    </lineage>
</organism>
<evidence type="ECO:0000313" key="2">
    <source>
        <dbReference type="Proteomes" id="UP000004810"/>
    </source>
</evidence>
<proteinExistence type="predicted"/>